<dbReference type="Proteomes" id="UP000250140">
    <property type="component" value="Unassembled WGS sequence"/>
</dbReference>
<sequence>MPPKASNAVGRRQTTGLIPGYNKRMTEALVHVADPARAGPIVARAAGGRNEPFTVAEDEFILRLKAQPNVTWDEVFTRFPERTKYGSLQVRCSRGINPGSAGLADVQLFRQIHGINVNTPIPQNMYYTKANGVHLRNPGSNIAQPAYAAVVPIPVNLLTTLAVAATTGVAQNHALVAASAYPTPLAPHPVLATQPAPAVPAAQPVPATPAVTQATTTTIVGLEDETSEASETGQAERDEDSEMSNPEGK</sequence>
<keyword evidence="3" id="KW-1185">Reference proteome</keyword>
<organism evidence="2 3">
    <name type="scientific">Glonium stellatum</name>
    <dbReference type="NCBI Taxonomy" id="574774"/>
    <lineage>
        <taxon>Eukaryota</taxon>
        <taxon>Fungi</taxon>
        <taxon>Dikarya</taxon>
        <taxon>Ascomycota</taxon>
        <taxon>Pezizomycotina</taxon>
        <taxon>Dothideomycetes</taxon>
        <taxon>Pleosporomycetidae</taxon>
        <taxon>Gloniales</taxon>
        <taxon>Gloniaceae</taxon>
        <taxon>Glonium</taxon>
    </lineage>
</organism>
<dbReference type="OrthoDB" id="3942284at2759"/>
<dbReference type="EMBL" id="KV749961">
    <property type="protein sequence ID" value="OCL06914.1"/>
    <property type="molecule type" value="Genomic_DNA"/>
</dbReference>
<evidence type="ECO:0000256" key="1">
    <source>
        <dbReference type="SAM" id="MobiDB-lite"/>
    </source>
</evidence>
<protein>
    <recommendedName>
        <fullName evidence="4">Myb-like domain-containing protein</fullName>
    </recommendedName>
</protein>
<name>A0A8E2JRK1_9PEZI</name>
<evidence type="ECO:0000313" key="3">
    <source>
        <dbReference type="Proteomes" id="UP000250140"/>
    </source>
</evidence>
<evidence type="ECO:0008006" key="4">
    <source>
        <dbReference type="Google" id="ProtNLM"/>
    </source>
</evidence>
<accession>A0A8E2JRK1</accession>
<evidence type="ECO:0000313" key="2">
    <source>
        <dbReference type="EMBL" id="OCL06914.1"/>
    </source>
</evidence>
<gene>
    <name evidence="2" type="ORF">AOQ84DRAFT_68086</name>
</gene>
<reference evidence="2 3" key="1">
    <citation type="journal article" date="2016" name="Nat. Commun.">
        <title>Ectomycorrhizal ecology is imprinted in the genome of the dominant symbiotic fungus Cenococcum geophilum.</title>
        <authorList>
            <consortium name="DOE Joint Genome Institute"/>
            <person name="Peter M."/>
            <person name="Kohler A."/>
            <person name="Ohm R.A."/>
            <person name="Kuo A."/>
            <person name="Krutzmann J."/>
            <person name="Morin E."/>
            <person name="Arend M."/>
            <person name="Barry K.W."/>
            <person name="Binder M."/>
            <person name="Choi C."/>
            <person name="Clum A."/>
            <person name="Copeland A."/>
            <person name="Grisel N."/>
            <person name="Haridas S."/>
            <person name="Kipfer T."/>
            <person name="LaButti K."/>
            <person name="Lindquist E."/>
            <person name="Lipzen A."/>
            <person name="Maire R."/>
            <person name="Meier B."/>
            <person name="Mihaltcheva S."/>
            <person name="Molinier V."/>
            <person name="Murat C."/>
            <person name="Poggeler S."/>
            <person name="Quandt C.A."/>
            <person name="Sperisen C."/>
            <person name="Tritt A."/>
            <person name="Tisserant E."/>
            <person name="Crous P.W."/>
            <person name="Henrissat B."/>
            <person name="Nehls U."/>
            <person name="Egli S."/>
            <person name="Spatafora J.W."/>
            <person name="Grigoriev I.V."/>
            <person name="Martin F.M."/>
        </authorList>
    </citation>
    <scope>NUCLEOTIDE SEQUENCE [LARGE SCALE GENOMIC DNA]</scope>
    <source>
        <strain evidence="2 3">CBS 207.34</strain>
    </source>
</reference>
<feature type="region of interest" description="Disordered" evidence="1">
    <location>
        <begin position="218"/>
        <end position="249"/>
    </location>
</feature>
<dbReference type="AlphaFoldDB" id="A0A8E2JRK1"/>
<proteinExistence type="predicted"/>